<evidence type="ECO:0000313" key="3">
    <source>
        <dbReference type="EMBL" id="MBL0420875.1"/>
    </source>
</evidence>
<proteinExistence type="inferred from homology"/>
<dbReference type="InterPro" id="IPR005064">
    <property type="entry name" value="BUG"/>
</dbReference>
<organism evidence="3 4">
    <name type="scientific">Ramlibacter aurantiacus</name>
    <dbReference type="NCBI Taxonomy" id="2801330"/>
    <lineage>
        <taxon>Bacteria</taxon>
        <taxon>Pseudomonadati</taxon>
        <taxon>Pseudomonadota</taxon>
        <taxon>Betaproteobacteria</taxon>
        <taxon>Burkholderiales</taxon>
        <taxon>Comamonadaceae</taxon>
        <taxon>Ramlibacter</taxon>
    </lineage>
</organism>
<dbReference type="PANTHER" id="PTHR42928">
    <property type="entry name" value="TRICARBOXYLATE-BINDING PROTEIN"/>
    <property type="match status" value="1"/>
</dbReference>
<keyword evidence="2" id="KW-0732">Signal</keyword>
<evidence type="ECO:0000256" key="1">
    <source>
        <dbReference type="ARBA" id="ARBA00006987"/>
    </source>
</evidence>
<dbReference type="SUPFAM" id="SSF53850">
    <property type="entry name" value="Periplasmic binding protein-like II"/>
    <property type="match status" value="1"/>
</dbReference>
<dbReference type="Proteomes" id="UP000613011">
    <property type="component" value="Unassembled WGS sequence"/>
</dbReference>
<comment type="similarity">
    <text evidence="1">Belongs to the UPF0065 (bug) family.</text>
</comment>
<comment type="caution">
    <text evidence="3">The sequence shown here is derived from an EMBL/GenBank/DDBJ whole genome shotgun (WGS) entry which is preliminary data.</text>
</comment>
<evidence type="ECO:0000313" key="4">
    <source>
        <dbReference type="Proteomes" id="UP000613011"/>
    </source>
</evidence>
<dbReference type="CDD" id="cd07012">
    <property type="entry name" value="PBP2_Bug_TTT"/>
    <property type="match status" value="1"/>
</dbReference>
<gene>
    <name evidence="3" type="ORF">JI739_11010</name>
</gene>
<dbReference type="RefSeq" id="WP_201683943.1">
    <property type="nucleotide sequence ID" value="NZ_JAEQNA010000003.1"/>
</dbReference>
<dbReference type="InterPro" id="IPR042100">
    <property type="entry name" value="Bug_dom1"/>
</dbReference>
<feature type="chain" id="PRO_5037727372" evidence="2">
    <location>
        <begin position="23"/>
        <end position="327"/>
    </location>
</feature>
<dbReference type="PANTHER" id="PTHR42928:SF5">
    <property type="entry name" value="BLR1237 PROTEIN"/>
    <property type="match status" value="1"/>
</dbReference>
<evidence type="ECO:0000256" key="2">
    <source>
        <dbReference type="SAM" id="SignalP"/>
    </source>
</evidence>
<dbReference type="EMBL" id="JAEQNA010000003">
    <property type="protein sequence ID" value="MBL0420875.1"/>
    <property type="molecule type" value="Genomic_DNA"/>
</dbReference>
<feature type="signal peptide" evidence="2">
    <location>
        <begin position="1"/>
        <end position="22"/>
    </location>
</feature>
<keyword evidence="4" id="KW-1185">Reference proteome</keyword>
<name>A0A937D3M5_9BURK</name>
<dbReference type="Pfam" id="PF03401">
    <property type="entry name" value="TctC"/>
    <property type="match status" value="1"/>
</dbReference>
<dbReference type="Gene3D" id="3.40.190.10">
    <property type="entry name" value="Periplasmic binding protein-like II"/>
    <property type="match status" value="1"/>
</dbReference>
<sequence length="327" mass="35330">MNRREHLAWALGAALLPAAGMAQDAYPTKPVQIIVPFPPGGAVDIVGRKIAEKWKTELGQPVVVVNRPGANGVVAWQSLMALPPDGHHIFAAAGQGLGFVHKMNSKITSTFLEDFVPVGSYGNYPLVILVNKDLPVNNLKELAAYATKNPKRLSYGTTGVGSGGHFLFELYKSTAKVADAAMPPSHYAGIAPELTALVGNHIQVAIMPLTSLAAQQIDTGAIRALAVTADNRSPFRKEIPTVVEQGFPELVAKDYISYWVPAKTPAAAVRRLADATRKATQDPEISKLLTEMFFEVEFLDGAATRKQFEVRAAQFEPLIKKLDIKLQ</sequence>
<protein>
    <submittedName>
        <fullName evidence="3">Tripartite tricarboxylate transporter substrate binding protein</fullName>
    </submittedName>
</protein>
<dbReference type="Gene3D" id="3.40.190.150">
    <property type="entry name" value="Bordetella uptake gene, domain 1"/>
    <property type="match status" value="1"/>
</dbReference>
<reference evidence="3" key="1">
    <citation type="submission" date="2021-01" db="EMBL/GenBank/DDBJ databases">
        <title>Ramlibacter sp. strain AW1 16S ribosomal RNA gene Genome sequencing and assembly.</title>
        <authorList>
            <person name="Kang M."/>
        </authorList>
    </citation>
    <scope>NUCLEOTIDE SEQUENCE</scope>
    <source>
        <strain evidence="3">AW1</strain>
    </source>
</reference>
<dbReference type="AlphaFoldDB" id="A0A937D3M5"/>
<accession>A0A937D3M5</accession>
<dbReference type="PIRSF" id="PIRSF017082">
    <property type="entry name" value="YflP"/>
    <property type="match status" value="1"/>
</dbReference>